<dbReference type="SUPFAM" id="SSF56235">
    <property type="entry name" value="N-terminal nucleophile aminohydrolases (Ntn hydrolases)"/>
    <property type="match status" value="1"/>
</dbReference>
<feature type="domain" description="Glutamine amidotransferase type-2" evidence="11">
    <location>
        <begin position="2"/>
        <end position="188"/>
    </location>
</feature>
<evidence type="ECO:0000256" key="1">
    <source>
        <dbReference type="ARBA" id="ARBA00005752"/>
    </source>
</evidence>
<dbReference type="InterPro" id="IPR014729">
    <property type="entry name" value="Rossmann-like_a/b/a_fold"/>
</dbReference>
<evidence type="ECO:0000256" key="3">
    <source>
        <dbReference type="ARBA" id="ARBA00022598"/>
    </source>
</evidence>
<dbReference type="Pfam" id="PF13537">
    <property type="entry name" value="GATase_7"/>
    <property type="match status" value="1"/>
</dbReference>
<dbReference type="NCBIfam" id="TIGR01536">
    <property type="entry name" value="asn_synth_AEB"/>
    <property type="match status" value="1"/>
</dbReference>
<dbReference type="GO" id="GO:0005524">
    <property type="term" value="F:ATP binding"/>
    <property type="evidence" value="ECO:0007669"/>
    <property type="project" value="UniProtKB-KW"/>
</dbReference>
<accession>A0A2M8EN87</accession>
<evidence type="ECO:0000313" key="12">
    <source>
        <dbReference type="EMBL" id="PJC24206.1"/>
    </source>
</evidence>
<dbReference type="PANTHER" id="PTHR11772:SF2">
    <property type="entry name" value="ASPARAGINE SYNTHETASE [GLUTAMINE-HYDROLYZING]"/>
    <property type="match status" value="1"/>
</dbReference>
<evidence type="ECO:0000313" key="13">
    <source>
        <dbReference type="Proteomes" id="UP000230251"/>
    </source>
</evidence>
<evidence type="ECO:0000256" key="8">
    <source>
        <dbReference type="ARBA" id="ARBA00022962"/>
    </source>
</evidence>
<dbReference type="InterPro" id="IPR017932">
    <property type="entry name" value="GATase_2_dom"/>
</dbReference>
<dbReference type="Gene3D" id="3.60.20.10">
    <property type="entry name" value="Glutamine Phosphoribosylpyrophosphate, subunit 1, domain 1"/>
    <property type="match status" value="1"/>
</dbReference>
<evidence type="ECO:0000256" key="2">
    <source>
        <dbReference type="ARBA" id="ARBA00012737"/>
    </source>
</evidence>
<evidence type="ECO:0000256" key="10">
    <source>
        <dbReference type="ARBA" id="ARBA00048741"/>
    </source>
</evidence>
<dbReference type="InterPro" id="IPR033738">
    <property type="entry name" value="AsnB_N"/>
</dbReference>
<evidence type="ECO:0000256" key="5">
    <source>
        <dbReference type="ARBA" id="ARBA00022741"/>
    </source>
</evidence>
<dbReference type="InterPro" id="IPR006426">
    <property type="entry name" value="Asn_synth_AEB"/>
</dbReference>
<organism evidence="12 13">
    <name type="scientific">Candidatus Uhrbacteria bacterium CG_4_9_14_0_2_um_filter_41_50</name>
    <dbReference type="NCBI Taxonomy" id="1975031"/>
    <lineage>
        <taxon>Bacteria</taxon>
        <taxon>Candidatus Uhriibacteriota</taxon>
    </lineage>
</organism>
<dbReference type="InterPro" id="IPR001962">
    <property type="entry name" value="Asn_synthase"/>
</dbReference>
<comment type="similarity">
    <text evidence="1">Belongs to the asparagine synthetase family.</text>
</comment>
<sequence>MCGISAIIGKNKQDINRLEKMLVPIAHRGEKKYFNESADFGTCVLGMNRLAIVDRERAKQPISSSDGRYHIVFNGEIYNYKELQNELKEIGCSFTTDSDTEVLVNGYATWGEKLLDKVSGMFAFFIYDSKENTFFAARDPFGVKPLYWAKDNDKNYYFASEIKSLVEIEVIKTVNLFPSGHFMNNGKLKKYFSIDTKIDENITEETAVNKIRELFDHSIKIRTQTDLPVAVYLSGGIDSTAVLATALKYHKDTTAIIVGNEQSTDRQIAVQYCEENSIKYIVGVPPTEEELAKTIPEIIRMTESFEPNMIRQSAVSYFIAKTAAEKGFKVILCGEGSDEIFAGYPEFMALNTAKEIEQKILSFLSDLHRTQLQRVDRTSMAFTTEVREPFLDKDLVKFVLTIPLALKVWRENGKVVSKYILRKAMQDRLPQYIYDREKVVLSEGAGFKGNQKVGGLFYDIVSKEISDQEFEKYKKDYTDWNLETKEEVYYFKHYLNFGYEKAVFNKQRTTVNKTDTQQNDTKLAGEILESFDTWQFKREQPKTEEKLLETILRSVRSKKPIEFVMYWGKGERDIIGEKEKEAILYLKKMLSMILEKYPFGSKVTLILTDTHAELNGHTKSQINQYFDSVITLARQAKFYTTNLSTLAIFDEQALMKKLGGEKISDELLNILVESSEKHCKKYNPDIGAKLYYLQNLIEKKEIEKSFSEAIFLTYNGNELDEIFPNKIPIFYMYSIKKGTSVKPWFDS</sequence>
<keyword evidence="8" id="KW-0315">Glutamine amidotransferase</keyword>
<evidence type="ECO:0000259" key="11">
    <source>
        <dbReference type="PROSITE" id="PS51278"/>
    </source>
</evidence>
<dbReference type="Pfam" id="PF00733">
    <property type="entry name" value="Asn_synthase"/>
    <property type="match status" value="2"/>
</dbReference>
<keyword evidence="3" id="KW-0436">Ligase</keyword>
<dbReference type="PROSITE" id="PS51278">
    <property type="entry name" value="GATASE_TYPE_2"/>
    <property type="match status" value="1"/>
</dbReference>
<dbReference type="GO" id="GO:0005829">
    <property type="term" value="C:cytosol"/>
    <property type="evidence" value="ECO:0007669"/>
    <property type="project" value="TreeGrafter"/>
</dbReference>
<dbReference type="Gene3D" id="3.40.50.620">
    <property type="entry name" value="HUPs"/>
    <property type="match status" value="1"/>
</dbReference>
<dbReference type="InterPro" id="IPR050795">
    <property type="entry name" value="Asn_Synthetase"/>
</dbReference>
<keyword evidence="4" id="KW-0028">Amino-acid biosynthesis</keyword>
<dbReference type="CDD" id="cd01991">
    <property type="entry name" value="Asn_synthase_B_C"/>
    <property type="match status" value="1"/>
</dbReference>
<dbReference type="PANTHER" id="PTHR11772">
    <property type="entry name" value="ASPARAGINE SYNTHETASE"/>
    <property type="match status" value="1"/>
</dbReference>
<dbReference type="InterPro" id="IPR029055">
    <property type="entry name" value="Ntn_hydrolases_N"/>
</dbReference>
<dbReference type="GO" id="GO:0004066">
    <property type="term" value="F:asparagine synthase (glutamine-hydrolyzing) activity"/>
    <property type="evidence" value="ECO:0007669"/>
    <property type="project" value="UniProtKB-EC"/>
</dbReference>
<name>A0A2M8EN87_9BACT</name>
<proteinExistence type="inferred from homology"/>
<gene>
    <name evidence="12" type="primary">asnB</name>
    <name evidence="12" type="ORF">CO057_04070</name>
</gene>
<evidence type="ECO:0000256" key="4">
    <source>
        <dbReference type="ARBA" id="ARBA00022605"/>
    </source>
</evidence>
<dbReference type="EC" id="6.3.5.4" evidence="2"/>
<keyword evidence="6" id="KW-0067">ATP-binding</keyword>
<dbReference type="GO" id="GO:0006529">
    <property type="term" value="P:asparagine biosynthetic process"/>
    <property type="evidence" value="ECO:0007669"/>
    <property type="project" value="UniProtKB-KW"/>
</dbReference>
<comment type="pathway">
    <text evidence="9">Amino-acid biosynthesis.</text>
</comment>
<evidence type="ECO:0000256" key="9">
    <source>
        <dbReference type="ARBA" id="ARBA00029440"/>
    </source>
</evidence>
<comment type="caution">
    <text evidence="12">The sequence shown here is derived from an EMBL/GenBank/DDBJ whole genome shotgun (WGS) entry which is preliminary data.</text>
</comment>
<evidence type="ECO:0000256" key="7">
    <source>
        <dbReference type="ARBA" id="ARBA00022888"/>
    </source>
</evidence>
<dbReference type="Proteomes" id="UP000230251">
    <property type="component" value="Unassembled WGS sequence"/>
</dbReference>
<dbReference type="EMBL" id="PFSI01000062">
    <property type="protein sequence ID" value="PJC24206.1"/>
    <property type="molecule type" value="Genomic_DNA"/>
</dbReference>
<reference evidence="13" key="1">
    <citation type="submission" date="2017-09" db="EMBL/GenBank/DDBJ databases">
        <title>Depth-based differentiation of microbial function through sediment-hosted aquifers and enrichment of novel symbionts in the deep terrestrial subsurface.</title>
        <authorList>
            <person name="Probst A.J."/>
            <person name="Ladd B."/>
            <person name="Jarett J.K."/>
            <person name="Geller-Mcgrath D.E."/>
            <person name="Sieber C.M.K."/>
            <person name="Emerson J.B."/>
            <person name="Anantharaman K."/>
            <person name="Thomas B.C."/>
            <person name="Malmstrom R."/>
            <person name="Stieglmeier M."/>
            <person name="Klingl A."/>
            <person name="Woyke T."/>
            <person name="Ryan C.M."/>
            <person name="Banfield J.F."/>
        </authorList>
    </citation>
    <scope>NUCLEOTIDE SEQUENCE [LARGE SCALE GENOMIC DNA]</scope>
</reference>
<keyword evidence="7" id="KW-0061">Asparagine biosynthesis</keyword>
<protein>
    <recommendedName>
        <fullName evidence="2">asparagine synthase (glutamine-hydrolyzing)</fullName>
        <ecNumber evidence="2">6.3.5.4</ecNumber>
    </recommendedName>
</protein>
<keyword evidence="5" id="KW-0547">Nucleotide-binding</keyword>
<dbReference type="CDD" id="cd00712">
    <property type="entry name" value="AsnB"/>
    <property type="match status" value="1"/>
</dbReference>
<dbReference type="AlphaFoldDB" id="A0A2M8EN87"/>
<dbReference type="SUPFAM" id="SSF52402">
    <property type="entry name" value="Adenine nucleotide alpha hydrolases-like"/>
    <property type="match status" value="1"/>
</dbReference>
<comment type="catalytic activity">
    <reaction evidence="10">
        <text>L-aspartate + L-glutamine + ATP + H2O = L-asparagine + L-glutamate + AMP + diphosphate + H(+)</text>
        <dbReference type="Rhea" id="RHEA:12228"/>
        <dbReference type="ChEBI" id="CHEBI:15377"/>
        <dbReference type="ChEBI" id="CHEBI:15378"/>
        <dbReference type="ChEBI" id="CHEBI:29985"/>
        <dbReference type="ChEBI" id="CHEBI:29991"/>
        <dbReference type="ChEBI" id="CHEBI:30616"/>
        <dbReference type="ChEBI" id="CHEBI:33019"/>
        <dbReference type="ChEBI" id="CHEBI:58048"/>
        <dbReference type="ChEBI" id="CHEBI:58359"/>
        <dbReference type="ChEBI" id="CHEBI:456215"/>
        <dbReference type="EC" id="6.3.5.4"/>
    </reaction>
</comment>
<evidence type="ECO:0000256" key="6">
    <source>
        <dbReference type="ARBA" id="ARBA00022840"/>
    </source>
</evidence>